<keyword evidence="1" id="KW-1133">Transmembrane helix</keyword>
<dbReference type="NCBIfam" id="TIGR03779">
    <property type="entry name" value="Bac_Flav_CT_M"/>
    <property type="match status" value="1"/>
</dbReference>
<organism evidence="3 4">
    <name type="scientific">Pedobacter chinensis</name>
    <dbReference type="NCBI Taxonomy" id="2282421"/>
    <lineage>
        <taxon>Bacteria</taxon>
        <taxon>Pseudomonadati</taxon>
        <taxon>Bacteroidota</taxon>
        <taxon>Sphingobacteriia</taxon>
        <taxon>Sphingobacteriales</taxon>
        <taxon>Sphingobacteriaceae</taxon>
        <taxon>Pedobacter</taxon>
    </lineage>
</organism>
<feature type="domain" description="Conjugative transposon TraM C-terminal" evidence="2">
    <location>
        <begin position="248"/>
        <end position="395"/>
    </location>
</feature>
<gene>
    <name evidence="3" type="primary">traM</name>
    <name evidence="3" type="ORF">DU508_20350</name>
</gene>
<dbReference type="Proteomes" id="UP000253961">
    <property type="component" value="Unassembled WGS sequence"/>
</dbReference>
<evidence type="ECO:0000313" key="4">
    <source>
        <dbReference type="Proteomes" id="UP000253961"/>
    </source>
</evidence>
<comment type="caution">
    <text evidence="3">The sequence shown here is derived from an EMBL/GenBank/DDBJ whole genome shotgun (WGS) entry which is preliminary data.</text>
</comment>
<sequence length="408" mass="45461">MKKIDLKKPRYALPIICLPFLFLFFYVYKSSFGKEGKIVLGRDSLQTNVANVSEQVRNQELSGKLDAFRNKFKQADGYTAVGSIGEENQQLAEISSSYNLREKHMLDSIDQVMKAKYGLPGRPENVNHGYSAAGQSFVKSRNPSRTEQDIALASALSKIKMQENRVTKEVDNSKNPSDPMQLFRAQMALVDSMGKANDPAVKENIEKERALKLAEAEAKSKKIIPVKRSHGFSAGFNTILSGDVERPISAIIDQDVTGFSGSRLRIRLTDDIMAGKFMIPKGTYLYATISGFSAQRVSLVISSVFHGGEILPVNLQVYDNDGMAGIYVPSSAFREFTRDMSSSSTQGITIQQMAENNNQLVMGVLSKMFQSTTTAVNKLIRSNKVKVRYNTQVYLIDPNELKRKQQSY</sequence>
<feature type="transmembrane region" description="Helical" evidence="1">
    <location>
        <begin position="12"/>
        <end position="28"/>
    </location>
</feature>
<keyword evidence="1" id="KW-0812">Transmembrane</keyword>
<dbReference type="AlphaFoldDB" id="A0A369PTK1"/>
<evidence type="ECO:0000313" key="3">
    <source>
        <dbReference type="EMBL" id="RDC54575.1"/>
    </source>
</evidence>
<evidence type="ECO:0000256" key="1">
    <source>
        <dbReference type="SAM" id="Phobius"/>
    </source>
</evidence>
<evidence type="ECO:0000259" key="2">
    <source>
        <dbReference type="Pfam" id="PF12508"/>
    </source>
</evidence>
<name>A0A369PTK1_9SPHI</name>
<dbReference type="InterPro" id="IPR055407">
    <property type="entry name" value="TraM_C"/>
</dbReference>
<dbReference type="Pfam" id="PF12508">
    <property type="entry name" value="Transposon_TraM"/>
    <property type="match status" value="1"/>
</dbReference>
<protein>
    <submittedName>
        <fullName evidence="3">Conjugative transposon protein TraM</fullName>
    </submittedName>
</protein>
<proteinExistence type="predicted"/>
<reference evidence="3 4" key="1">
    <citation type="submission" date="2018-07" db="EMBL/GenBank/DDBJ databases">
        <title>Pedobacter sp. nov., isolated from soil.</title>
        <authorList>
            <person name="Zhou L.Y."/>
            <person name="Du Z.J."/>
        </authorList>
    </citation>
    <scope>NUCLEOTIDE SEQUENCE [LARGE SCALE GENOMIC DNA]</scope>
    <source>
        <strain evidence="3 4">JDX94</strain>
    </source>
</reference>
<dbReference type="OrthoDB" id="1453786at2"/>
<keyword evidence="4" id="KW-1185">Reference proteome</keyword>
<dbReference type="EMBL" id="QPKV01000012">
    <property type="protein sequence ID" value="RDC54575.1"/>
    <property type="molecule type" value="Genomic_DNA"/>
</dbReference>
<dbReference type="InterPro" id="IPR022187">
    <property type="entry name" value="Conjug_transposon_TraM"/>
</dbReference>
<dbReference type="RefSeq" id="WP_056095039.1">
    <property type="nucleotide sequence ID" value="NZ_QPKV01000012.1"/>
</dbReference>
<accession>A0A369PTK1</accession>
<keyword evidence="1" id="KW-0472">Membrane</keyword>